<dbReference type="SUPFAM" id="SSF52540">
    <property type="entry name" value="P-loop containing nucleoside triphosphate hydrolases"/>
    <property type="match status" value="1"/>
</dbReference>
<evidence type="ECO:0000313" key="4">
    <source>
        <dbReference type="Proteomes" id="UP000700596"/>
    </source>
</evidence>
<dbReference type="OrthoDB" id="10042665at2759"/>
<feature type="compositionally biased region" description="Pro residues" evidence="1">
    <location>
        <begin position="379"/>
        <end position="388"/>
    </location>
</feature>
<proteinExistence type="predicted"/>
<dbReference type="GO" id="GO:0005524">
    <property type="term" value="F:ATP binding"/>
    <property type="evidence" value="ECO:0007669"/>
    <property type="project" value="InterPro"/>
</dbReference>
<dbReference type="CDD" id="cd19481">
    <property type="entry name" value="RecA-like_protease"/>
    <property type="match status" value="1"/>
</dbReference>
<dbReference type="InterPro" id="IPR003593">
    <property type="entry name" value="AAA+_ATPase"/>
</dbReference>
<dbReference type="Pfam" id="PF22942">
    <property type="entry name" value="DUF7025"/>
    <property type="match status" value="1"/>
</dbReference>
<dbReference type="AlphaFoldDB" id="A0A9P9D5Z5"/>
<dbReference type="InterPro" id="IPR054289">
    <property type="entry name" value="DUF7025"/>
</dbReference>
<feature type="region of interest" description="Disordered" evidence="1">
    <location>
        <begin position="372"/>
        <end position="432"/>
    </location>
</feature>
<dbReference type="EMBL" id="JAGMWT010000019">
    <property type="protein sequence ID" value="KAH7113214.1"/>
    <property type="molecule type" value="Genomic_DNA"/>
</dbReference>
<protein>
    <submittedName>
        <fullName evidence="3">P-loop containing nucleoside triphosphate hydrolase protein</fullName>
    </submittedName>
</protein>
<evidence type="ECO:0000259" key="2">
    <source>
        <dbReference type="SMART" id="SM00382"/>
    </source>
</evidence>
<feature type="region of interest" description="Disordered" evidence="1">
    <location>
        <begin position="1"/>
        <end position="26"/>
    </location>
</feature>
<evidence type="ECO:0000256" key="1">
    <source>
        <dbReference type="SAM" id="MobiDB-lite"/>
    </source>
</evidence>
<organism evidence="3 4">
    <name type="scientific">Dendryphion nanum</name>
    <dbReference type="NCBI Taxonomy" id="256645"/>
    <lineage>
        <taxon>Eukaryota</taxon>
        <taxon>Fungi</taxon>
        <taxon>Dikarya</taxon>
        <taxon>Ascomycota</taxon>
        <taxon>Pezizomycotina</taxon>
        <taxon>Dothideomycetes</taxon>
        <taxon>Pleosporomycetidae</taxon>
        <taxon>Pleosporales</taxon>
        <taxon>Torulaceae</taxon>
        <taxon>Dendryphion</taxon>
    </lineage>
</organism>
<accession>A0A9P9D5Z5</accession>
<comment type="caution">
    <text evidence="3">The sequence shown here is derived from an EMBL/GenBank/DDBJ whole genome shotgun (WGS) entry which is preliminary data.</text>
</comment>
<dbReference type="Pfam" id="PF00004">
    <property type="entry name" value="AAA"/>
    <property type="match status" value="1"/>
</dbReference>
<keyword evidence="3" id="KW-0378">Hydrolase</keyword>
<dbReference type="PANTHER" id="PTHR46411">
    <property type="entry name" value="FAMILY ATPASE, PUTATIVE-RELATED"/>
    <property type="match status" value="1"/>
</dbReference>
<dbReference type="Proteomes" id="UP000700596">
    <property type="component" value="Unassembled WGS sequence"/>
</dbReference>
<feature type="domain" description="AAA+ ATPase" evidence="2">
    <location>
        <begin position="514"/>
        <end position="639"/>
    </location>
</feature>
<gene>
    <name evidence="3" type="ORF">B0J11DRAFT_145210</name>
</gene>
<dbReference type="InterPro" id="IPR027417">
    <property type="entry name" value="P-loop_NTPase"/>
</dbReference>
<dbReference type="GO" id="GO:0016887">
    <property type="term" value="F:ATP hydrolysis activity"/>
    <property type="evidence" value="ECO:0007669"/>
    <property type="project" value="InterPro"/>
</dbReference>
<dbReference type="PANTHER" id="PTHR46411:SF3">
    <property type="entry name" value="AAA+ ATPASE DOMAIN-CONTAINING PROTEIN"/>
    <property type="match status" value="1"/>
</dbReference>
<keyword evidence="4" id="KW-1185">Reference proteome</keyword>
<reference evidence="3" key="1">
    <citation type="journal article" date="2021" name="Nat. Commun.">
        <title>Genetic determinants of endophytism in the Arabidopsis root mycobiome.</title>
        <authorList>
            <person name="Mesny F."/>
            <person name="Miyauchi S."/>
            <person name="Thiergart T."/>
            <person name="Pickel B."/>
            <person name="Atanasova L."/>
            <person name="Karlsson M."/>
            <person name="Huettel B."/>
            <person name="Barry K.W."/>
            <person name="Haridas S."/>
            <person name="Chen C."/>
            <person name="Bauer D."/>
            <person name="Andreopoulos W."/>
            <person name="Pangilinan J."/>
            <person name="LaButti K."/>
            <person name="Riley R."/>
            <person name="Lipzen A."/>
            <person name="Clum A."/>
            <person name="Drula E."/>
            <person name="Henrissat B."/>
            <person name="Kohler A."/>
            <person name="Grigoriev I.V."/>
            <person name="Martin F.M."/>
            <person name="Hacquard S."/>
        </authorList>
    </citation>
    <scope>NUCLEOTIDE SEQUENCE</scope>
    <source>
        <strain evidence="3">MPI-CAGE-CH-0243</strain>
    </source>
</reference>
<dbReference type="InterPro" id="IPR003959">
    <property type="entry name" value="ATPase_AAA_core"/>
</dbReference>
<dbReference type="Gene3D" id="3.40.50.300">
    <property type="entry name" value="P-loop containing nucleotide triphosphate hydrolases"/>
    <property type="match status" value="1"/>
</dbReference>
<evidence type="ECO:0000313" key="3">
    <source>
        <dbReference type="EMBL" id="KAH7113214.1"/>
    </source>
</evidence>
<name>A0A9P9D5Z5_9PLEO</name>
<sequence>MAPSIVPTDYDVKSLPSSGSDYNGPSVDAVTTLPLVGKDTKDELPDTGMMCEVKNLWEGEKKCSCCVNWVEEYPRDVKPNPEETEDAQSYALLVRNTKSHSSTGKAMQVHTIIVQSPLLKPMLEEVFEGYDGVTATLKRVTFTTPFAPFFYRWSRFKRAVESQTDEQTRAHAQLLYSVLSNELDETISTYQDLLSHGVITFKYLWTLFQPGDLILCRMDGEEMLTKLYGSEYESGGMGLYTKYIQWDGYSFGYASINMSMQPFEGTRPITDLDAYPLQFNSEAGSIESRLAARGRIFEHLQGYHYKSYKGYAELAAITFGNRPVPKRQRMVDSRIIIDSEMYSRFNLHESIPLEPLGSISFAPKVPAEIKQMHHASHLPPLPPPPPHPGMLYPPQQMMPTHMQGASQSGAKGKSKRRRKTANEHPYTYTLPNTEPKLLSEDLYPICSPTVKGYCLKTKTWAKFKVDQVQEITWDNHAFDSLVLRPGCKELILSFTKSQNECETLLDDVIEGKGQGIVMLLTGEPGVGKTLTAESVAEHMRVPLYSMSAAQLGVDSQTVEQALGDILEMVTKWKAILLLDETEVFIEQRTIDGLERNKLVSIFLRMLEYYRGVLFLTTNRVEVLDKALDSRIHLKISYPELDRDARLKVWHNLIGLLPPGSVGLDATDLAVLAERSANGREIKNTIKAAQLLANGQGTTLNLSHIDTVLRITQIGGEDFVSSHA</sequence>
<dbReference type="SMART" id="SM00382">
    <property type="entry name" value="AAA"/>
    <property type="match status" value="1"/>
</dbReference>